<dbReference type="Proteomes" id="UP000814010">
    <property type="component" value="Unassembled WGS sequence"/>
</dbReference>
<organism evidence="1 2">
    <name type="scientific">Pseudomonas syringae</name>
    <dbReference type="NCBI Taxonomy" id="317"/>
    <lineage>
        <taxon>Bacteria</taxon>
        <taxon>Pseudomonadati</taxon>
        <taxon>Pseudomonadota</taxon>
        <taxon>Gammaproteobacteria</taxon>
        <taxon>Pseudomonadales</taxon>
        <taxon>Pseudomonadaceae</taxon>
        <taxon>Pseudomonas</taxon>
    </lineage>
</organism>
<evidence type="ECO:0000313" key="2">
    <source>
        <dbReference type="Proteomes" id="UP000814010"/>
    </source>
</evidence>
<reference evidence="1" key="1">
    <citation type="submission" date="2019-11" db="EMBL/GenBank/DDBJ databases">
        <title>Epiphytic Pseudomonas syringae from cherry orchards.</title>
        <authorList>
            <person name="Hulin M.T."/>
        </authorList>
    </citation>
    <scope>NUCLEOTIDE SEQUENCE</scope>
    <source>
        <strain evidence="1">PA-2-5E</strain>
    </source>
</reference>
<dbReference type="AntiFam" id="ANF00261">
    <property type="entry name" value="Protein of unknown function (DUF1534)"/>
</dbReference>
<proteinExistence type="predicted"/>
<gene>
    <name evidence="1" type="ORF">GIV53_26245</name>
</gene>
<protein>
    <submittedName>
        <fullName evidence="1">DUF1534 domain-containing protein</fullName>
    </submittedName>
</protein>
<dbReference type="EMBL" id="WKAE01000543">
    <property type="protein sequence ID" value="MCF5632708.1"/>
    <property type="molecule type" value="Genomic_DNA"/>
</dbReference>
<comment type="caution">
    <text evidence="1">The sequence shown here is derived from an EMBL/GenBank/DDBJ whole genome shotgun (WGS) entry which is preliminary data.</text>
</comment>
<accession>A0A9Q4FK83</accession>
<dbReference type="AlphaFoldDB" id="A0A9Q4FK83"/>
<name>A0A9Q4FK83_PSESX</name>
<sequence>MDSAGRGMRLVTLVPKLRVILVPTLCVEMPFRDALRHNSALRRTLKVGRRASANACPRGVGTIIVVV</sequence>
<evidence type="ECO:0000313" key="1">
    <source>
        <dbReference type="EMBL" id="MCF5632708.1"/>
    </source>
</evidence>